<name>A0A1G6SKJ8_9ACTN</name>
<evidence type="ECO:0000313" key="3">
    <source>
        <dbReference type="Proteomes" id="UP000182100"/>
    </source>
</evidence>
<dbReference type="RefSeq" id="WP_074994656.1">
    <property type="nucleotide sequence ID" value="NZ_FMZK01000005.1"/>
</dbReference>
<evidence type="ECO:0000256" key="1">
    <source>
        <dbReference type="SAM" id="MobiDB-lite"/>
    </source>
</evidence>
<evidence type="ECO:0000313" key="2">
    <source>
        <dbReference type="EMBL" id="SDD17399.1"/>
    </source>
</evidence>
<protein>
    <recommendedName>
        <fullName evidence="4">Pyridoxamine 5'-phosphate oxidase</fullName>
    </recommendedName>
</protein>
<dbReference type="SUPFAM" id="SSF50475">
    <property type="entry name" value="FMN-binding split barrel"/>
    <property type="match status" value="1"/>
</dbReference>
<dbReference type="STRING" id="67344.SAMN05216505_105369"/>
<dbReference type="EMBL" id="FMZK01000005">
    <property type="protein sequence ID" value="SDD17399.1"/>
    <property type="molecule type" value="Genomic_DNA"/>
</dbReference>
<sequence>MPRRSREQRRGDVLDRLERETDIRVASADAGGLPCLVPLWFVWDGEAVRPATRSADPTGRNPREGGRTRPALGDTRDAVLLDGEVETYGAREVPPRAAEAFREKTGWDPRADRAAHAFFRVRPRAVRARHGVRETPERHLLRDGIWPAQGASRRRTRVGPPRPAPGYGYAYVLRAATAAAGSPRS</sequence>
<dbReference type="InterPro" id="IPR012349">
    <property type="entry name" value="Split_barrel_FMN-bd"/>
</dbReference>
<keyword evidence="3" id="KW-1185">Reference proteome</keyword>
<gene>
    <name evidence="2" type="ORF">SAMN05216505_105369</name>
</gene>
<organism evidence="2 3">
    <name type="scientific">Streptomyces prasinopilosus</name>
    <dbReference type="NCBI Taxonomy" id="67344"/>
    <lineage>
        <taxon>Bacteria</taxon>
        <taxon>Bacillati</taxon>
        <taxon>Actinomycetota</taxon>
        <taxon>Actinomycetes</taxon>
        <taxon>Kitasatosporales</taxon>
        <taxon>Streptomycetaceae</taxon>
        <taxon>Streptomyces</taxon>
    </lineage>
</organism>
<dbReference type="Proteomes" id="UP000182100">
    <property type="component" value="Unassembled WGS sequence"/>
</dbReference>
<evidence type="ECO:0008006" key="4">
    <source>
        <dbReference type="Google" id="ProtNLM"/>
    </source>
</evidence>
<proteinExistence type="predicted"/>
<dbReference type="AlphaFoldDB" id="A0A1G6SKJ8"/>
<accession>A0A1G6SKJ8</accession>
<reference evidence="3" key="1">
    <citation type="submission" date="2016-10" db="EMBL/GenBank/DDBJ databases">
        <authorList>
            <person name="Varghese N."/>
            <person name="Submissions S."/>
        </authorList>
    </citation>
    <scope>NUCLEOTIDE SEQUENCE [LARGE SCALE GENOMIC DNA]</scope>
    <source>
        <strain evidence="3">CGMCC 4.3504</strain>
    </source>
</reference>
<dbReference type="Gene3D" id="2.30.110.10">
    <property type="entry name" value="Electron Transport, Fmn-binding Protein, Chain A"/>
    <property type="match status" value="1"/>
</dbReference>
<feature type="region of interest" description="Disordered" evidence="1">
    <location>
        <begin position="51"/>
        <end position="72"/>
    </location>
</feature>